<dbReference type="RefSeq" id="WP_058268922.1">
    <property type="nucleotide sequence ID" value="NZ_FMAZ01000006.1"/>
</dbReference>
<evidence type="ECO:0000313" key="2">
    <source>
        <dbReference type="Proteomes" id="UP000053199"/>
    </source>
</evidence>
<dbReference type="OrthoDB" id="3427327at2"/>
<dbReference type="GO" id="GO:0004867">
    <property type="term" value="F:serine-type endopeptidase inhibitor activity"/>
    <property type="evidence" value="ECO:0007669"/>
    <property type="project" value="InterPro"/>
</dbReference>
<reference evidence="1 2" key="1">
    <citation type="journal article" date="2014" name="Arch. Microbiol.">
        <title>Arthrobacter enclensis sp. nov., isolated from sediment sample.</title>
        <authorList>
            <person name="Dastager S.G."/>
            <person name="Liu Q."/>
            <person name="Tang S.K."/>
            <person name="Krishnamurthi S."/>
            <person name="Lee J.C."/>
            <person name="Li W.J."/>
        </authorList>
    </citation>
    <scope>NUCLEOTIDE SEQUENCE [LARGE SCALE GENOMIC DNA]</scope>
    <source>
        <strain evidence="1 2">NIO-1008</strain>
    </source>
</reference>
<dbReference type="EMBL" id="LNQM01000007">
    <property type="protein sequence ID" value="KSU73949.1"/>
    <property type="molecule type" value="Genomic_DNA"/>
</dbReference>
<proteinExistence type="predicted"/>
<sequence>MSAEQPDPRSLDLAVTLSETPDGPHHEFTLRAVHGKLSSGSTVPDPQAALDAVLRNGEAVFFPVPGPPRLCTQQYGGPQQAVVTGTFGGRRVHTTLTLTDGCEIARWRALAPLLGGTAGTAGRT</sequence>
<keyword evidence="2" id="KW-1185">Reference proteome</keyword>
<dbReference type="SUPFAM" id="SSF55399">
    <property type="entry name" value="Subtilisin inhibitor"/>
    <property type="match status" value="1"/>
</dbReference>
<dbReference type="STRING" id="993070.AS031_14820"/>
<dbReference type="InterPro" id="IPR036819">
    <property type="entry name" value="Subtilisin_inhibitor-like_sf"/>
</dbReference>
<dbReference type="Proteomes" id="UP000053199">
    <property type="component" value="Unassembled WGS sequence"/>
</dbReference>
<dbReference type="AlphaFoldDB" id="A0A0V8IGS2"/>
<comment type="caution">
    <text evidence="1">The sequence shown here is derived from an EMBL/GenBank/DDBJ whole genome shotgun (WGS) entry which is preliminary data.</text>
</comment>
<accession>A0A0V8IGS2</accession>
<name>A0A0V8IGS2_9MICC</name>
<gene>
    <name evidence="1" type="ORF">AS031_14820</name>
</gene>
<dbReference type="Gene3D" id="3.30.350.10">
    <property type="entry name" value="Subtilisin inhibitor-like"/>
    <property type="match status" value="1"/>
</dbReference>
<organism evidence="1 2">
    <name type="scientific">Pseudarthrobacter enclensis</name>
    <dbReference type="NCBI Taxonomy" id="993070"/>
    <lineage>
        <taxon>Bacteria</taxon>
        <taxon>Bacillati</taxon>
        <taxon>Actinomycetota</taxon>
        <taxon>Actinomycetes</taxon>
        <taxon>Micrococcales</taxon>
        <taxon>Micrococcaceae</taxon>
        <taxon>Pseudarthrobacter</taxon>
    </lineage>
</organism>
<evidence type="ECO:0000313" key="1">
    <source>
        <dbReference type="EMBL" id="KSU73949.1"/>
    </source>
</evidence>
<protein>
    <submittedName>
        <fullName evidence="1">Serine protease inhibitor</fullName>
    </submittedName>
</protein>